<sequence length="143" mass="15981">QHLSGEGEPEFYMDHDVFNVTCRSGIVYVSSPNNLLSHNNINFTVKWKRKGKQEEFVTLTVQIAAPHVCKHQGNEMPSMCSEHEDVQTCEESCGIGVGKVKKSGSSRCEVRGVYDPTKPVRLRTDYRTCTLDAATCPDGWCDP</sequence>
<feature type="domain" description="RET cysteine rich" evidence="1">
    <location>
        <begin position="79"/>
        <end position="142"/>
    </location>
</feature>
<proteinExistence type="predicted"/>
<dbReference type="AlphaFoldDB" id="A0A1B6E9N1"/>
<feature type="non-terminal residue" evidence="2">
    <location>
        <position position="143"/>
    </location>
</feature>
<feature type="non-terminal residue" evidence="2">
    <location>
        <position position="1"/>
    </location>
</feature>
<dbReference type="InterPro" id="IPR055162">
    <property type="entry name" value="RET_CRD"/>
</dbReference>
<evidence type="ECO:0000259" key="1">
    <source>
        <dbReference type="Pfam" id="PF22540"/>
    </source>
</evidence>
<protein>
    <recommendedName>
        <fullName evidence="1">RET cysteine rich domain-containing protein</fullName>
    </recommendedName>
</protein>
<reference evidence="2" key="1">
    <citation type="submission" date="2015-12" db="EMBL/GenBank/DDBJ databases">
        <title>De novo transcriptome assembly of four potential Pierce s Disease insect vectors from Arizona vineyards.</title>
        <authorList>
            <person name="Tassone E.E."/>
        </authorList>
    </citation>
    <scope>NUCLEOTIDE SEQUENCE</scope>
</reference>
<dbReference type="Pfam" id="PF22540">
    <property type="entry name" value="RET_CRD"/>
    <property type="match status" value="1"/>
</dbReference>
<name>A0A1B6E9N1_9HEMI</name>
<organism evidence="2">
    <name type="scientific">Clastoptera arizonana</name>
    <name type="common">Arizona spittle bug</name>
    <dbReference type="NCBI Taxonomy" id="38151"/>
    <lineage>
        <taxon>Eukaryota</taxon>
        <taxon>Metazoa</taxon>
        <taxon>Ecdysozoa</taxon>
        <taxon>Arthropoda</taxon>
        <taxon>Hexapoda</taxon>
        <taxon>Insecta</taxon>
        <taxon>Pterygota</taxon>
        <taxon>Neoptera</taxon>
        <taxon>Paraneoptera</taxon>
        <taxon>Hemiptera</taxon>
        <taxon>Auchenorrhyncha</taxon>
        <taxon>Cercopoidea</taxon>
        <taxon>Clastopteridae</taxon>
        <taxon>Clastoptera</taxon>
    </lineage>
</organism>
<accession>A0A1B6E9N1</accession>
<dbReference type="EMBL" id="GEDC01002678">
    <property type="protein sequence ID" value="JAS34620.1"/>
    <property type="molecule type" value="Transcribed_RNA"/>
</dbReference>
<evidence type="ECO:0000313" key="2">
    <source>
        <dbReference type="EMBL" id="JAS34620.1"/>
    </source>
</evidence>
<gene>
    <name evidence="2" type="ORF">g.44289</name>
</gene>